<feature type="transmembrane region" description="Helical" evidence="2">
    <location>
        <begin position="351"/>
        <end position="372"/>
    </location>
</feature>
<dbReference type="RefSeq" id="WP_197919936.1">
    <property type="nucleotide sequence ID" value="NZ_CAWPTA010000006.1"/>
</dbReference>
<dbReference type="Proteomes" id="UP000602442">
    <property type="component" value="Unassembled WGS sequence"/>
</dbReference>
<keyword evidence="3" id="KW-0436">Ligase</keyword>
<dbReference type="PANTHER" id="PTHR37422:SF13">
    <property type="entry name" value="LIPOPOLYSACCHARIDE BIOSYNTHESIS PROTEIN PA4999-RELATED"/>
    <property type="match status" value="1"/>
</dbReference>
<evidence type="ECO:0000256" key="2">
    <source>
        <dbReference type="SAM" id="Phobius"/>
    </source>
</evidence>
<name>A0ABS0N2L3_9SPHN</name>
<feature type="transmembrane region" description="Helical" evidence="2">
    <location>
        <begin position="265"/>
        <end position="289"/>
    </location>
</feature>
<protein>
    <submittedName>
        <fullName evidence="3">O-antigen ligase family protein</fullName>
    </submittedName>
</protein>
<feature type="transmembrane region" description="Helical" evidence="2">
    <location>
        <begin position="140"/>
        <end position="160"/>
    </location>
</feature>
<keyword evidence="2" id="KW-0812">Transmembrane</keyword>
<gene>
    <name evidence="3" type="ORF">I5L03_01485</name>
</gene>
<reference evidence="3 4" key="1">
    <citation type="submission" date="2020-11" db="EMBL/GenBank/DDBJ databases">
        <title>Erythrobacter sediminis sp. nov., a marine bacterium from a tidal flat of Garorim Bay.</title>
        <authorList>
            <person name="Kim D."/>
            <person name="Yoo Y."/>
            <person name="Kim J.-J."/>
        </authorList>
    </citation>
    <scope>NUCLEOTIDE SEQUENCE [LARGE SCALE GENOMIC DNA]</scope>
    <source>
        <strain evidence="3 4">JGD-13</strain>
    </source>
</reference>
<keyword evidence="4" id="KW-1185">Reference proteome</keyword>
<keyword evidence="2" id="KW-1133">Transmembrane helix</keyword>
<dbReference type="PANTHER" id="PTHR37422">
    <property type="entry name" value="TEICHURONIC ACID BIOSYNTHESIS PROTEIN TUAE"/>
    <property type="match status" value="1"/>
</dbReference>
<accession>A0ABS0N2L3</accession>
<feature type="transmembrane region" description="Helical" evidence="2">
    <location>
        <begin position="411"/>
        <end position="426"/>
    </location>
</feature>
<evidence type="ECO:0000313" key="4">
    <source>
        <dbReference type="Proteomes" id="UP000602442"/>
    </source>
</evidence>
<dbReference type="GO" id="GO:0016874">
    <property type="term" value="F:ligase activity"/>
    <property type="evidence" value="ECO:0007669"/>
    <property type="project" value="UniProtKB-KW"/>
</dbReference>
<comment type="caution">
    <text evidence="3">The sequence shown here is derived from an EMBL/GenBank/DDBJ whole genome shotgun (WGS) entry which is preliminary data.</text>
</comment>
<organism evidence="3 4">
    <name type="scientific">Aurantiacibacter sediminis</name>
    <dbReference type="NCBI Taxonomy" id="2793064"/>
    <lineage>
        <taxon>Bacteria</taxon>
        <taxon>Pseudomonadati</taxon>
        <taxon>Pseudomonadota</taxon>
        <taxon>Alphaproteobacteria</taxon>
        <taxon>Sphingomonadales</taxon>
        <taxon>Erythrobacteraceae</taxon>
        <taxon>Aurantiacibacter</taxon>
    </lineage>
</organism>
<evidence type="ECO:0000313" key="3">
    <source>
        <dbReference type="EMBL" id="MBH5321254.1"/>
    </source>
</evidence>
<evidence type="ECO:0000256" key="1">
    <source>
        <dbReference type="SAM" id="MobiDB-lite"/>
    </source>
</evidence>
<dbReference type="EMBL" id="JAEANY010000001">
    <property type="protein sequence ID" value="MBH5321254.1"/>
    <property type="molecule type" value="Genomic_DNA"/>
</dbReference>
<feature type="transmembrane region" description="Helical" evidence="2">
    <location>
        <begin position="196"/>
        <end position="217"/>
    </location>
</feature>
<dbReference type="InterPro" id="IPR051533">
    <property type="entry name" value="WaaL-like"/>
</dbReference>
<feature type="transmembrane region" description="Helical" evidence="2">
    <location>
        <begin position="384"/>
        <end position="405"/>
    </location>
</feature>
<proteinExistence type="predicted"/>
<sequence length="451" mass="49570">MSTGVPSLPRRFRSAAPAKRRVLQSAGLPKHLYFLIIAGYACLLPREFTVSIAGANLPPYRLMLVFSLPFIVQSFQSGGVKVRPFDAVVVLAALWFPIALANTATMRDVFIVGGSQGIDYPLSYLLGRASIRHYRDVGRFFRALIPGLAVIALILAAEAVSGQMILRPLAAQITGQAPPILYEQERFGLLRATGPFPHPILAGLFMATILPFAWYVLRRPAYRAIGLVIAFCAVFTVSSAAVIAGAISGAAIILNWLKRETRLPVWPLALFGASVIALFIELASGNGLLNFLLRNFTLDSGSAFYRRLIWEYAGAEALAHPFFGIGLRDWERLPWMVESIDSYWLLLATRYGMPLPALIMVLMVGAIVITLRQSRGRPRYERDIAAAFAIAIASMIVAGFTVFIWENMTCWLLLLCGMAVSLGMEQKPQKRRVRRPTPRPAFSSPTVDGAS</sequence>
<feature type="region of interest" description="Disordered" evidence="1">
    <location>
        <begin position="429"/>
        <end position="451"/>
    </location>
</feature>
<keyword evidence="2" id="KW-0472">Membrane</keyword>
<feature type="transmembrane region" description="Helical" evidence="2">
    <location>
        <begin position="224"/>
        <end position="253"/>
    </location>
</feature>
<feature type="transmembrane region" description="Helical" evidence="2">
    <location>
        <begin position="309"/>
        <end position="327"/>
    </location>
</feature>